<dbReference type="InterPro" id="IPR000719">
    <property type="entry name" value="Prot_kinase_dom"/>
</dbReference>
<evidence type="ECO:0000259" key="4">
    <source>
        <dbReference type="PROSITE" id="PS50011"/>
    </source>
</evidence>
<dbReference type="EMBL" id="SRPW01001859">
    <property type="protein sequence ID" value="KAG5998415.1"/>
    <property type="molecule type" value="Genomic_DNA"/>
</dbReference>
<dbReference type="InterPro" id="IPR017441">
    <property type="entry name" value="Protein_kinase_ATP_BS"/>
</dbReference>
<comment type="caution">
    <text evidence="5">The sequence shown here is derived from an EMBL/GenBank/DDBJ whole genome shotgun (WGS) entry which is preliminary data.</text>
</comment>
<gene>
    <name evidence="5" type="ORF">E4U43_002415</name>
</gene>
<dbReference type="GO" id="GO:0005737">
    <property type="term" value="C:cytoplasm"/>
    <property type="evidence" value="ECO:0007669"/>
    <property type="project" value="TreeGrafter"/>
</dbReference>
<accession>A0A9P7N8R8</accession>
<protein>
    <recommendedName>
        <fullName evidence="4">Protein kinase domain-containing protein</fullName>
    </recommendedName>
</protein>
<dbReference type="Pfam" id="PF00069">
    <property type="entry name" value="Pkinase"/>
    <property type="match status" value="1"/>
</dbReference>
<dbReference type="AlphaFoldDB" id="A0A9P7N8R8"/>
<feature type="binding site" evidence="3">
    <location>
        <position position="237"/>
    </location>
    <ligand>
        <name>ATP</name>
        <dbReference type="ChEBI" id="CHEBI:30616"/>
    </ligand>
</feature>
<dbReference type="Proteomes" id="UP000748025">
    <property type="component" value="Unassembled WGS sequence"/>
</dbReference>
<dbReference type="SUPFAM" id="SSF56112">
    <property type="entry name" value="Protein kinase-like (PK-like)"/>
    <property type="match status" value="1"/>
</dbReference>
<dbReference type="InterPro" id="IPR008271">
    <property type="entry name" value="Ser/Thr_kinase_AS"/>
</dbReference>
<dbReference type="InterPro" id="IPR011009">
    <property type="entry name" value="Kinase-like_dom_sf"/>
</dbReference>
<feature type="domain" description="Protein kinase" evidence="4">
    <location>
        <begin position="208"/>
        <end position="463"/>
    </location>
</feature>
<dbReference type="PROSITE" id="PS50011">
    <property type="entry name" value="PROTEIN_KINASE_DOM"/>
    <property type="match status" value="1"/>
</dbReference>
<keyword evidence="1 3" id="KW-0547">Nucleotide-binding</keyword>
<dbReference type="PANTHER" id="PTHR24361">
    <property type="entry name" value="MITOGEN-ACTIVATED KINASE KINASE KINASE"/>
    <property type="match status" value="1"/>
</dbReference>
<dbReference type="InterPro" id="IPR008984">
    <property type="entry name" value="SMAD_FHA_dom_sf"/>
</dbReference>
<organism evidence="5 6">
    <name type="scientific">Claviceps pusilla</name>
    <dbReference type="NCBI Taxonomy" id="123648"/>
    <lineage>
        <taxon>Eukaryota</taxon>
        <taxon>Fungi</taxon>
        <taxon>Dikarya</taxon>
        <taxon>Ascomycota</taxon>
        <taxon>Pezizomycotina</taxon>
        <taxon>Sordariomycetes</taxon>
        <taxon>Hypocreomycetidae</taxon>
        <taxon>Hypocreales</taxon>
        <taxon>Clavicipitaceae</taxon>
        <taxon>Claviceps</taxon>
    </lineage>
</organism>
<dbReference type="Gene3D" id="1.10.510.10">
    <property type="entry name" value="Transferase(Phosphotransferase) domain 1"/>
    <property type="match status" value="1"/>
</dbReference>
<evidence type="ECO:0000313" key="5">
    <source>
        <dbReference type="EMBL" id="KAG5998415.1"/>
    </source>
</evidence>
<name>A0A9P7N8R8_9HYPO</name>
<keyword evidence="2 3" id="KW-0067">ATP-binding</keyword>
<keyword evidence="6" id="KW-1185">Reference proteome</keyword>
<dbReference type="InterPro" id="IPR053235">
    <property type="entry name" value="Ser_Thr_kinase"/>
</dbReference>
<dbReference type="SMART" id="SM00220">
    <property type="entry name" value="S_TKc"/>
    <property type="match status" value="1"/>
</dbReference>
<evidence type="ECO:0000313" key="6">
    <source>
        <dbReference type="Proteomes" id="UP000748025"/>
    </source>
</evidence>
<proteinExistence type="predicted"/>
<dbReference type="OrthoDB" id="5141198at2759"/>
<dbReference type="PROSITE" id="PS00107">
    <property type="entry name" value="PROTEIN_KINASE_ATP"/>
    <property type="match status" value="1"/>
</dbReference>
<sequence length="538" mass="59414">MPRPPHPLALFSLLPCSDSELAKSVVACPDNARHLSRGPGGDALDVGFHIRGKSSTTLAVLGRGPEADIYVRGASIGKVQCSFEVDLQTGVVMLYDRSLGQTTQVSGPVAMPFEHGRARRVVVRDGLNIIIGMGGVRRDLCRFQLIWHRNDTEMDQIFNRFADIADHQMDNSRLCRTEDEAPTELATTMQTRVHTAVPQPLKMRYIIVEEVGKLGAGRFGSVHKAIDVDSGTLMAVKILQQPAVAAQDEWNRSLYCARKREVEIMSQLKHRYVIDYIASEGWDGPEVQIFMGLKEGSLKSLMIGTGADVPTVANLILEQMLEALDFIAFNGIIHRDVKPENILYTTDRKGQYRFQLGDFGLCTRHSVAVSHVGTGYYMAPEMFQGVEQTPKVDVWSLFVTLMWVANAANFREALSSFSNATMVQQTVQSVASAVEPFPRIREMAMLDPRERASAAQMLVKHFDGKGLSTPRCHVPPLAADPLALASSIPTARATRITRATSARRPDLVGRLFGAAPPYRAGRLGGPVRPAPYRWLPRR</sequence>
<evidence type="ECO:0000256" key="3">
    <source>
        <dbReference type="PROSITE-ProRule" id="PRU10141"/>
    </source>
</evidence>
<reference evidence="5" key="1">
    <citation type="journal article" date="2020" name="bioRxiv">
        <title>Whole genome comparisons of ergot fungi reveals the divergence and evolution of species within the genus Claviceps are the result of varying mechanisms driving genome evolution and host range expansion.</title>
        <authorList>
            <person name="Wyka S.A."/>
            <person name="Mondo S.J."/>
            <person name="Liu M."/>
            <person name="Dettman J."/>
            <person name="Nalam V."/>
            <person name="Broders K.D."/>
        </authorList>
    </citation>
    <scope>NUCLEOTIDE SEQUENCE</scope>
    <source>
        <strain evidence="5">CCC 602</strain>
    </source>
</reference>
<dbReference type="CDD" id="cd00180">
    <property type="entry name" value="PKc"/>
    <property type="match status" value="1"/>
</dbReference>
<dbReference type="SUPFAM" id="SSF49879">
    <property type="entry name" value="SMAD/FHA domain"/>
    <property type="match status" value="1"/>
</dbReference>
<evidence type="ECO:0000256" key="1">
    <source>
        <dbReference type="ARBA" id="ARBA00022741"/>
    </source>
</evidence>
<dbReference type="GO" id="GO:0004674">
    <property type="term" value="F:protein serine/threonine kinase activity"/>
    <property type="evidence" value="ECO:0007669"/>
    <property type="project" value="TreeGrafter"/>
</dbReference>
<dbReference type="GO" id="GO:0005524">
    <property type="term" value="F:ATP binding"/>
    <property type="evidence" value="ECO:0007669"/>
    <property type="project" value="UniProtKB-UniRule"/>
</dbReference>
<evidence type="ECO:0000256" key="2">
    <source>
        <dbReference type="ARBA" id="ARBA00022840"/>
    </source>
</evidence>
<dbReference type="PROSITE" id="PS00108">
    <property type="entry name" value="PROTEIN_KINASE_ST"/>
    <property type="match status" value="1"/>
</dbReference>